<dbReference type="AlphaFoldDB" id="N0B8U7"/>
<reference evidence="1 2" key="1">
    <citation type="journal article" date="2013" name="Genome Announc.">
        <title>Genome sequences for three denitrifying bacterial strains isolated from a uranium- and nitrate-contaminated subsurface environment.</title>
        <authorList>
            <person name="Venkatramanan R."/>
            <person name="Prakash O."/>
            <person name="Woyke T."/>
            <person name="Chain P."/>
            <person name="Goodwin L.A."/>
            <person name="Watson D."/>
            <person name="Brooks S."/>
            <person name="Kostka J.E."/>
            <person name="Green S.J."/>
        </authorList>
    </citation>
    <scope>NUCLEOTIDE SEQUENCE [LARGE SCALE GENOMIC DNA]</scope>
    <source>
        <strain evidence="1 2">1NES1</strain>
    </source>
</reference>
<gene>
    <name evidence="1" type="ORF">HYPDE_35203</name>
</gene>
<evidence type="ECO:0000313" key="1">
    <source>
        <dbReference type="EMBL" id="AGK58712.1"/>
    </source>
</evidence>
<dbReference type="EMBL" id="CP005587">
    <property type="protein sequence ID" value="AGK58712.1"/>
    <property type="molecule type" value="Genomic_DNA"/>
</dbReference>
<organism evidence="1 2">
    <name type="scientific">Hyphomicrobium denitrificans 1NES1</name>
    <dbReference type="NCBI Taxonomy" id="670307"/>
    <lineage>
        <taxon>Bacteria</taxon>
        <taxon>Pseudomonadati</taxon>
        <taxon>Pseudomonadota</taxon>
        <taxon>Alphaproteobacteria</taxon>
        <taxon>Hyphomicrobiales</taxon>
        <taxon>Hyphomicrobiaceae</taxon>
        <taxon>Hyphomicrobium</taxon>
    </lineage>
</organism>
<evidence type="ECO:0000313" key="2">
    <source>
        <dbReference type="Proteomes" id="UP000005952"/>
    </source>
</evidence>
<dbReference type="KEGG" id="hdt:HYPDE_35203"/>
<protein>
    <submittedName>
        <fullName evidence="1">Uncharacterized protein</fullName>
    </submittedName>
</protein>
<dbReference type="Proteomes" id="UP000005952">
    <property type="component" value="Chromosome"/>
</dbReference>
<dbReference type="STRING" id="670307.HYPDE_35203"/>
<accession>N0B8U7</accession>
<dbReference type="HOGENOM" id="CLU_2649540_0_0_5"/>
<name>N0B8U7_9HYPH</name>
<sequence length="76" mass="8525">MFLVARERAFGRHLGENALERDACAARNAERPRDLALPGLPLRGIQEFKDLLFARQTAVGGNARCGMRFADWRLPS</sequence>
<proteinExistence type="predicted"/>
<keyword evidence="2" id="KW-1185">Reference proteome</keyword>